<evidence type="ECO:0000313" key="3">
    <source>
        <dbReference type="Proteomes" id="UP000319756"/>
    </source>
</evidence>
<dbReference type="RefSeq" id="WP_142088015.1">
    <property type="nucleotide sequence ID" value="NZ_CP035485.1"/>
</dbReference>
<organism evidence="2 3">
    <name type="scientific">Salicibibacter halophilus</name>
    <dbReference type="NCBI Taxonomy" id="2502791"/>
    <lineage>
        <taxon>Bacteria</taxon>
        <taxon>Bacillati</taxon>
        <taxon>Bacillota</taxon>
        <taxon>Bacilli</taxon>
        <taxon>Bacillales</taxon>
        <taxon>Bacillaceae</taxon>
        <taxon>Salicibibacter</taxon>
    </lineage>
</organism>
<dbReference type="KEGG" id="sale:EPH95_05510"/>
<accession>A0A514LFU5</accession>
<sequence length="331" mass="38361">MNNENESEGRNEEVSSEKSGEKDDTEGNESNKDVDWSPSFEKIIDIRSQLLNPMLDNIASNEKYLEMALSGYQLMEQNNEIIRKTLIDPFQPMIEHVSSLRIPDPLERMEDLLSDGLNEILRDVDYLLKSQVDNFWCLDMDVVDAIKDEIVSINDLAGYVDRNLEEYVETIANDPIYELHSSTIQESYKAYRAGYYKISIFPLLSACEHVIASWFDGNINKNEINIKVKPKSRLYTRMKQELPNVEGQEEEATFLKGVSSIFANNLMRMFFKLFVSTSERLSKQLNRHSILHGFHDYDSITREQALQLFQLLKSTLIIKDIDFDQISEETQ</sequence>
<dbReference type="OrthoDB" id="2838806at2"/>
<gene>
    <name evidence="2" type="ORF">EPH95_05510</name>
</gene>
<dbReference type="EMBL" id="CP035485">
    <property type="protein sequence ID" value="QDI90699.1"/>
    <property type="molecule type" value="Genomic_DNA"/>
</dbReference>
<proteinExistence type="predicted"/>
<dbReference type="Proteomes" id="UP000319756">
    <property type="component" value="Chromosome"/>
</dbReference>
<protein>
    <submittedName>
        <fullName evidence="2">Uncharacterized protein</fullName>
    </submittedName>
</protein>
<feature type="region of interest" description="Disordered" evidence="1">
    <location>
        <begin position="1"/>
        <end position="34"/>
    </location>
</feature>
<feature type="compositionally biased region" description="Basic and acidic residues" evidence="1">
    <location>
        <begin position="7"/>
        <end position="22"/>
    </location>
</feature>
<reference evidence="3" key="1">
    <citation type="submission" date="2019-01" db="EMBL/GenBank/DDBJ databases">
        <title>Genomic analysis of Salicibibacter sp. NKC3-5.</title>
        <authorList>
            <person name="Oh Y.J."/>
        </authorList>
    </citation>
    <scope>NUCLEOTIDE SEQUENCE [LARGE SCALE GENOMIC DNA]</scope>
    <source>
        <strain evidence="3">NKC3-5</strain>
    </source>
</reference>
<keyword evidence="3" id="KW-1185">Reference proteome</keyword>
<evidence type="ECO:0000256" key="1">
    <source>
        <dbReference type="SAM" id="MobiDB-lite"/>
    </source>
</evidence>
<name>A0A514LFU5_9BACI</name>
<dbReference type="AlphaFoldDB" id="A0A514LFU5"/>
<evidence type="ECO:0000313" key="2">
    <source>
        <dbReference type="EMBL" id="QDI90699.1"/>
    </source>
</evidence>